<name>A0A2T2YCN9_9BACT</name>
<proteinExistence type="predicted"/>
<evidence type="ECO:0000313" key="2">
    <source>
        <dbReference type="Proteomes" id="UP000240357"/>
    </source>
</evidence>
<reference evidence="1 2" key="1">
    <citation type="submission" date="2018-03" db="EMBL/GenBank/DDBJ databases">
        <title>Adhaeribacter sp. HMF7605 Genome sequencing and assembly.</title>
        <authorList>
            <person name="Kang H."/>
            <person name="Kang J."/>
            <person name="Cha I."/>
            <person name="Kim H."/>
            <person name="Joh K."/>
        </authorList>
    </citation>
    <scope>NUCLEOTIDE SEQUENCE [LARGE SCALE GENOMIC DNA]</scope>
    <source>
        <strain evidence="1 2">HMF7605</strain>
    </source>
</reference>
<dbReference type="Proteomes" id="UP000240357">
    <property type="component" value="Unassembled WGS sequence"/>
</dbReference>
<dbReference type="EMBL" id="PYFT01000001">
    <property type="protein sequence ID" value="PSR53264.1"/>
    <property type="molecule type" value="Genomic_DNA"/>
</dbReference>
<comment type="caution">
    <text evidence="1">The sequence shown here is derived from an EMBL/GenBank/DDBJ whole genome shotgun (WGS) entry which is preliminary data.</text>
</comment>
<dbReference type="AlphaFoldDB" id="A0A2T2YCN9"/>
<keyword evidence="2" id="KW-1185">Reference proteome</keyword>
<accession>A0A2T2YCN9</accession>
<dbReference type="RefSeq" id="WP_106927717.1">
    <property type="nucleotide sequence ID" value="NZ_PYFT01000001.1"/>
</dbReference>
<sequence length="282" mass="32515">MQNLSDRLIVRKESHGDSSSSYTGIIKVLGISNSDEAFKEVTINEFPNRGQLFVYSKFDKIDEVYTNKELFFINGYEDSPKFLPEIPSSAKYSVIGDKAEDPKKYQLCPIFEKNFDPDKSFKLVVNFLPITYVFIKSNNSDYVYGPFLLQKEEDEADDEYYNVQLRPVTHSELNLSNEYDKCIFKFNINQISKYLISDNGNNFVFNALVLLANTSIHKEVIYYGSNEDILEWGRKNIGNLANIEEKNVKDLFKHLNQIPVVNPGDDLKLDKLKKILVVVKKV</sequence>
<evidence type="ECO:0000313" key="1">
    <source>
        <dbReference type="EMBL" id="PSR53264.1"/>
    </source>
</evidence>
<protein>
    <submittedName>
        <fullName evidence="1">Uncharacterized protein</fullName>
    </submittedName>
</protein>
<organism evidence="1 2">
    <name type="scientific">Adhaeribacter arboris</name>
    <dbReference type="NCBI Taxonomy" id="2072846"/>
    <lineage>
        <taxon>Bacteria</taxon>
        <taxon>Pseudomonadati</taxon>
        <taxon>Bacteroidota</taxon>
        <taxon>Cytophagia</taxon>
        <taxon>Cytophagales</taxon>
        <taxon>Hymenobacteraceae</taxon>
        <taxon>Adhaeribacter</taxon>
    </lineage>
</organism>
<gene>
    <name evidence="1" type="ORF">AHMF7605_06830</name>
</gene>